<comment type="caution">
    <text evidence="11">The sequence shown here is derived from an EMBL/GenBank/DDBJ whole genome shotgun (WGS) entry which is preliminary data.</text>
</comment>
<dbReference type="GO" id="GO:0050661">
    <property type="term" value="F:NADP binding"/>
    <property type="evidence" value="ECO:0007669"/>
    <property type="project" value="InterPro"/>
</dbReference>
<dbReference type="SUPFAM" id="SSF51735">
    <property type="entry name" value="NAD(P)-binding Rossmann-fold domains"/>
    <property type="match status" value="1"/>
</dbReference>
<evidence type="ECO:0000256" key="3">
    <source>
        <dbReference type="ARBA" id="ARBA00023002"/>
    </source>
</evidence>
<feature type="domain" description="Glyceraldehyde 3-phosphate dehydrogenase NAD(P) binding" evidence="10">
    <location>
        <begin position="3"/>
        <end position="153"/>
    </location>
</feature>
<dbReference type="EMBL" id="DSTK01000022">
    <property type="protein sequence ID" value="HFK97200.1"/>
    <property type="molecule type" value="Genomic_DNA"/>
</dbReference>
<sequence length="335" mass="36981">MAIRVAINGFGRIGRMVFRANVDRGNPLEIVALNDLGSPMELAYLLRYDSVHGTWNRNISADDQQIYVDGKAYKCLKVGDPSQAPWRDLGVDIVLETSGRFRDKASCLKHLDSGARKVIVGAPGKGMDATFVMGVNDDQYDPMKHHIVSNASCTTNCLAPIVRVLHDRFGVEHGLMTTIHSYTMDQRLLDALHKDLRRARAAALSMVPTTTGAATAVAEVIPELKGKLDGMAIRVPTPNVSIVDVVCRVETEVTVETVNRALKEAADGHMKGILRYVDEELVSVDFNHSTYSSCVDAPLTKVIEKRMVKVLSWYDNEYGYANRLVDLALHMGKQL</sequence>
<dbReference type="Gene3D" id="3.40.50.720">
    <property type="entry name" value="NAD(P)-binding Rossmann-like Domain"/>
    <property type="match status" value="1"/>
</dbReference>
<keyword evidence="6" id="KW-0547">Nucleotide-binding</keyword>
<dbReference type="InterPro" id="IPR020829">
    <property type="entry name" value="GlycerAld_3-P_DH_cat"/>
</dbReference>
<dbReference type="InterPro" id="IPR020831">
    <property type="entry name" value="GlycerAld/Erythrose_P_DH"/>
</dbReference>
<feature type="binding site" evidence="5">
    <location>
        <begin position="152"/>
        <end position="154"/>
    </location>
    <ligand>
        <name>D-glyceraldehyde 3-phosphate</name>
        <dbReference type="ChEBI" id="CHEBI:59776"/>
    </ligand>
</feature>
<protein>
    <recommendedName>
        <fullName evidence="9">Glyceraldehyde-3-phosphate dehydrogenase</fullName>
        <ecNumber evidence="9">1.2.1.-</ecNumber>
    </recommendedName>
</protein>
<dbReference type="CDD" id="cd18126">
    <property type="entry name" value="GAPDH_I_C"/>
    <property type="match status" value="1"/>
</dbReference>
<dbReference type="InterPro" id="IPR020830">
    <property type="entry name" value="GlycerAld_3-P_DH_AS"/>
</dbReference>
<dbReference type="CDD" id="cd05214">
    <property type="entry name" value="GAPDH_I_N"/>
    <property type="match status" value="1"/>
</dbReference>
<dbReference type="EC" id="1.2.1.-" evidence="9"/>
<reference evidence="11" key="1">
    <citation type="journal article" date="2020" name="mSystems">
        <title>Genome- and Community-Level Interaction Insights into Carbon Utilization and Element Cycling Functions of Hydrothermarchaeota in Hydrothermal Sediment.</title>
        <authorList>
            <person name="Zhou Z."/>
            <person name="Liu Y."/>
            <person name="Xu W."/>
            <person name="Pan J."/>
            <person name="Luo Z.H."/>
            <person name="Li M."/>
        </authorList>
    </citation>
    <scope>NUCLEOTIDE SEQUENCE [LARGE SCALE GENOMIC DNA]</scope>
    <source>
        <strain evidence="11">SpSt-456</strain>
    </source>
</reference>
<evidence type="ECO:0000256" key="8">
    <source>
        <dbReference type="RuleBase" id="RU000397"/>
    </source>
</evidence>
<evidence type="ECO:0000259" key="10">
    <source>
        <dbReference type="SMART" id="SM00846"/>
    </source>
</evidence>
<dbReference type="FunFam" id="3.30.360.10:FF:000002">
    <property type="entry name" value="Glyceraldehyde-3-phosphate dehydrogenase"/>
    <property type="match status" value="1"/>
</dbReference>
<dbReference type="Pfam" id="PF00044">
    <property type="entry name" value="Gp_dh_N"/>
    <property type="match status" value="1"/>
</dbReference>
<organism evidence="11">
    <name type="scientific">Desulfacinum infernum</name>
    <dbReference type="NCBI Taxonomy" id="35837"/>
    <lineage>
        <taxon>Bacteria</taxon>
        <taxon>Pseudomonadati</taxon>
        <taxon>Thermodesulfobacteriota</taxon>
        <taxon>Syntrophobacteria</taxon>
        <taxon>Syntrophobacterales</taxon>
        <taxon>Syntrophobacteraceae</taxon>
        <taxon>Desulfacinum</taxon>
    </lineage>
</organism>
<dbReference type="Pfam" id="PF02800">
    <property type="entry name" value="Gp_dh_C"/>
    <property type="match status" value="1"/>
</dbReference>
<dbReference type="PIRSF" id="PIRSF000149">
    <property type="entry name" value="GAP_DH"/>
    <property type="match status" value="1"/>
</dbReference>
<gene>
    <name evidence="11" type="primary">gap</name>
    <name evidence="11" type="ORF">ENS06_07730</name>
</gene>
<evidence type="ECO:0000256" key="2">
    <source>
        <dbReference type="ARBA" id="ARBA00011881"/>
    </source>
</evidence>
<evidence type="ECO:0000256" key="6">
    <source>
        <dbReference type="PIRSR" id="PIRSR000149-3"/>
    </source>
</evidence>
<dbReference type="Gene3D" id="3.30.360.10">
    <property type="entry name" value="Dihydrodipicolinate Reductase, domain 2"/>
    <property type="match status" value="1"/>
</dbReference>
<dbReference type="AlphaFoldDB" id="A0A832A107"/>
<keyword evidence="6" id="KW-0520">NAD</keyword>
<dbReference type="NCBIfam" id="TIGR01534">
    <property type="entry name" value="GAPDH-I"/>
    <property type="match status" value="1"/>
</dbReference>
<evidence type="ECO:0000256" key="4">
    <source>
        <dbReference type="PIRSR" id="PIRSR000149-1"/>
    </source>
</evidence>
<dbReference type="SMART" id="SM00846">
    <property type="entry name" value="Gp_dh_N"/>
    <property type="match status" value="1"/>
</dbReference>
<dbReference type="InterPro" id="IPR020828">
    <property type="entry name" value="GlycerAld_3-P_DH_NAD(P)-bd"/>
</dbReference>
<keyword evidence="3 9" id="KW-0560">Oxidoreductase</keyword>
<dbReference type="PRINTS" id="PR00078">
    <property type="entry name" value="G3PDHDRGNASE"/>
</dbReference>
<evidence type="ECO:0000313" key="11">
    <source>
        <dbReference type="EMBL" id="HFK97200.1"/>
    </source>
</evidence>
<dbReference type="InterPro" id="IPR006424">
    <property type="entry name" value="Glyceraldehyde-3-P_DH_1"/>
</dbReference>
<dbReference type="FunFam" id="3.40.50.720:FF:000001">
    <property type="entry name" value="Glyceraldehyde-3-phosphate dehydrogenase"/>
    <property type="match status" value="1"/>
</dbReference>
<proteinExistence type="inferred from homology"/>
<comment type="similarity">
    <text evidence="1 8">Belongs to the glyceraldehyde-3-phosphate dehydrogenase family.</text>
</comment>
<dbReference type="InterPro" id="IPR036291">
    <property type="entry name" value="NAD(P)-bd_dom_sf"/>
</dbReference>
<dbReference type="GO" id="GO:0006006">
    <property type="term" value="P:glucose metabolic process"/>
    <property type="evidence" value="ECO:0007669"/>
    <property type="project" value="InterPro"/>
</dbReference>
<feature type="active site" description="Nucleophile" evidence="4">
    <location>
        <position position="153"/>
    </location>
</feature>
<evidence type="ECO:0000256" key="5">
    <source>
        <dbReference type="PIRSR" id="PIRSR000149-2"/>
    </source>
</evidence>
<dbReference type="GO" id="GO:0016620">
    <property type="term" value="F:oxidoreductase activity, acting on the aldehyde or oxo group of donors, NAD or NADP as acceptor"/>
    <property type="evidence" value="ECO:0007669"/>
    <property type="project" value="InterPro"/>
</dbReference>
<dbReference type="PANTHER" id="PTHR43148">
    <property type="entry name" value="GLYCERALDEHYDE-3-PHOSPHATE DEHYDROGENASE 2"/>
    <property type="match status" value="1"/>
</dbReference>
<dbReference type="SUPFAM" id="SSF55347">
    <property type="entry name" value="Glyceraldehyde-3-phosphate dehydrogenase-like, C-terminal domain"/>
    <property type="match status" value="1"/>
</dbReference>
<evidence type="ECO:0000256" key="7">
    <source>
        <dbReference type="PIRSR" id="PIRSR000149-4"/>
    </source>
</evidence>
<dbReference type="PROSITE" id="PS00071">
    <property type="entry name" value="GAPDH"/>
    <property type="match status" value="1"/>
</dbReference>
<feature type="binding site" evidence="5">
    <location>
        <begin position="211"/>
        <end position="212"/>
    </location>
    <ligand>
        <name>D-glyceraldehyde 3-phosphate</name>
        <dbReference type="ChEBI" id="CHEBI:59776"/>
    </ligand>
</feature>
<dbReference type="GO" id="GO:0051287">
    <property type="term" value="F:NAD binding"/>
    <property type="evidence" value="ECO:0007669"/>
    <property type="project" value="InterPro"/>
</dbReference>
<evidence type="ECO:0000256" key="9">
    <source>
        <dbReference type="RuleBase" id="RU361160"/>
    </source>
</evidence>
<feature type="binding site" evidence="5">
    <location>
        <position position="234"/>
    </location>
    <ligand>
        <name>D-glyceraldehyde 3-phosphate</name>
        <dbReference type="ChEBI" id="CHEBI:59776"/>
    </ligand>
</feature>
<name>A0A832A107_9BACT</name>
<feature type="binding site" evidence="6">
    <location>
        <begin position="12"/>
        <end position="13"/>
    </location>
    <ligand>
        <name>NAD(+)</name>
        <dbReference type="ChEBI" id="CHEBI:57540"/>
    </ligand>
</feature>
<evidence type="ECO:0000256" key="1">
    <source>
        <dbReference type="ARBA" id="ARBA00007406"/>
    </source>
</evidence>
<comment type="subunit">
    <text evidence="2">Homotetramer.</text>
</comment>
<accession>A0A832A107</accession>
<feature type="site" description="Activates thiol group during catalysis" evidence="7">
    <location>
        <position position="180"/>
    </location>
</feature>
<feature type="binding site" evidence="6">
    <location>
        <position position="35"/>
    </location>
    <ligand>
        <name>NAD(+)</name>
        <dbReference type="ChEBI" id="CHEBI:57540"/>
    </ligand>
</feature>
<feature type="binding site" evidence="6">
    <location>
        <position position="316"/>
    </location>
    <ligand>
        <name>NAD(+)</name>
        <dbReference type="ChEBI" id="CHEBI:57540"/>
    </ligand>
</feature>
<feature type="binding site" evidence="5">
    <location>
        <position position="183"/>
    </location>
    <ligand>
        <name>D-glyceraldehyde 3-phosphate</name>
        <dbReference type="ChEBI" id="CHEBI:59776"/>
    </ligand>
</feature>